<evidence type="ECO:0000313" key="1">
    <source>
        <dbReference type="EMBL" id="KAI8542693.1"/>
    </source>
</evidence>
<sequence>MREKHDQSPSVTKLLIAHIQLSHVYLFLFFVIGLSIGLTSSLHLKSFTFNLQATLSLPFPLLPLRLLSQPLPPLLPLLPDFPEIGNGFLVQNMEDAELFWSASLVPRILEYPYERIPKVAFMFLTKGPLPLSPVGEKFFRRNEGLYSIYVHTDLYGCISLVRCLKTVFSAEEEFLARLASLRE</sequence>
<comment type="caution">
    <text evidence="1">The sequence shown here is derived from an EMBL/GenBank/DDBJ whole genome shotgun (WGS) entry which is preliminary data.</text>
</comment>
<dbReference type="Proteomes" id="UP001062846">
    <property type="component" value="Chromosome 8"/>
</dbReference>
<proteinExistence type="predicted"/>
<keyword evidence="2" id="KW-1185">Reference proteome</keyword>
<reference evidence="1" key="1">
    <citation type="submission" date="2022-02" db="EMBL/GenBank/DDBJ databases">
        <title>Plant Genome Project.</title>
        <authorList>
            <person name="Zhang R.-G."/>
        </authorList>
    </citation>
    <scope>NUCLEOTIDE SEQUENCE</scope>
    <source>
        <strain evidence="1">AT1</strain>
    </source>
</reference>
<dbReference type="EMBL" id="CM046395">
    <property type="protein sequence ID" value="KAI8542693.1"/>
    <property type="molecule type" value="Genomic_DNA"/>
</dbReference>
<gene>
    <name evidence="1" type="ORF">RHMOL_Rhmol08G0158600</name>
</gene>
<protein>
    <submittedName>
        <fullName evidence="1">Uncharacterized protein</fullName>
    </submittedName>
</protein>
<organism evidence="1 2">
    <name type="scientific">Rhododendron molle</name>
    <name type="common">Chinese azalea</name>
    <name type="synonym">Azalea mollis</name>
    <dbReference type="NCBI Taxonomy" id="49168"/>
    <lineage>
        <taxon>Eukaryota</taxon>
        <taxon>Viridiplantae</taxon>
        <taxon>Streptophyta</taxon>
        <taxon>Embryophyta</taxon>
        <taxon>Tracheophyta</taxon>
        <taxon>Spermatophyta</taxon>
        <taxon>Magnoliopsida</taxon>
        <taxon>eudicotyledons</taxon>
        <taxon>Gunneridae</taxon>
        <taxon>Pentapetalae</taxon>
        <taxon>asterids</taxon>
        <taxon>Ericales</taxon>
        <taxon>Ericaceae</taxon>
        <taxon>Ericoideae</taxon>
        <taxon>Rhodoreae</taxon>
        <taxon>Rhododendron</taxon>
    </lineage>
</organism>
<name>A0ACC0MQW6_RHOML</name>
<accession>A0ACC0MQW6</accession>
<evidence type="ECO:0000313" key="2">
    <source>
        <dbReference type="Proteomes" id="UP001062846"/>
    </source>
</evidence>